<proteinExistence type="predicted"/>
<dbReference type="GO" id="GO:0005524">
    <property type="term" value="F:ATP binding"/>
    <property type="evidence" value="ECO:0007669"/>
    <property type="project" value="InterPro"/>
</dbReference>
<dbReference type="GO" id="GO:0016887">
    <property type="term" value="F:ATP hydrolysis activity"/>
    <property type="evidence" value="ECO:0007669"/>
    <property type="project" value="InterPro"/>
</dbReference>
<sequence length="369" mass="41169">MLGHNGAGKSTIYAMICGITPTTQDGQKGNSEAFICMEFKLGTTAKEADEKINAAFGQGCSTKLGTTAKEADEKINAAFGQRCSTIRTAYRWYQGGTRRSTPHSVKDVPQFGRRIVGIRSCGMEMNAAFGQGCSTIRTAYRSIKIFGNELSTNLAECRSFMGLCPQVNCSFKYLTVDEHLWFYFKLKGGEGYWKEEADTICKRLNMEGFRKRKHEVKRFLILTTADAYIAIRASKLSYGEKRKLSIAQAFIANSQLVILDEPTAGMDPQSRRDVEEFVAKEKAKRRSGIFLLHKTPVIERHLDRATLTREFTSNVRLPSDAIADPRCMKLVVRTSAVPLISMDPASFTSVSSTQIFRFSLGSNIAKRSY</sequence>
<name>A0A3P8BEK2_HELPZ</name>
<dbReference type="GO" id="GO:0140359">
    <property type="term" value="F:ABC-type transporter activity"/>
    <property type="evidence" value="ECO:0007669"/>
    <property type="project" value="InterPro"/>
</dbReference>
<dbReference type="GO" id="GO:0016020">
    <property type="term" value="C:membrane"/>
    <property type="evidence" value="ECO:0007669"/>
    <property type="project" value="InterPro"/>
</dbReference>
<dbReference type="InterPro" id="IPR027417">
    <property type="entry name" value="P-loop_NTPase"/>
</dbReference>
<dbReference type="Gene3D" id="1.10.10.1450">
    <property type="match status" value="1"/>
</dbReference>
<dbReference type="AlphaFoldDB" id="A0A3P8BEK2"/>
<gene>
    <name evidence="2" type="ORF">HPBE_LOCUS21310</name>
</gene>
<protein>
    <recommendedName>
        <fullName evidence="1">ABC transporter domain-containing protein</fullName>
    </recommendedName>
</protein>
<organism evidence="2">
    <name type="scientific">Heligmosomoides polygyrus</name>
    <name type="common">Parasitic roundworm</name>
    <dbReference type="NCBI Taxonomy" id="6339"/>
    <lineage>
        <taxon>Eukaryota</taxon>
        <taxon>Metazoa</taxon>
        <taxon>Ecdysozoa</taxon>
        <taxon>Nematoda</taxon>
        <taxon>Chromadorea</taxon>
        <taxon>Rhabditida</taxon>
        <taxon>Rhabditina</taxon>
        <taxon>Rhabditomorpha</taxon>
        <taxon>Strongyloidea</taxon>
        <taxon>Heligmosomidae</taxon>
        <taxon>Heligmosomoides</taxon>
    </lineage>
</organism>
<dbReference type="PROSITE" id="PS50893">
    <property type="entry name" value="ABC_TRANSPORTER_2"/>
    <property type="match status" value="1"/>
</dbReference>
<dbReference type="SUPFAM" id="SSF52540">
    <property type="entry name" value="P-loop containing nucleoside triphosphate hydrolases"/>
    <property type="match status" value="1"/>
</dbReference>
<dbReference type="InterPro" id="IPR026082">
    <property type="entry name" value="ABCA"/>
</dbReference>
<accession>A0A3P8BEK2</accession>
<dbReference type="InterPro" id="IPR003439">
    <property type="entry name" value="ABC_transporter-like_ATP-bd"/>
</dbReference>
<reference evidence="2" key="1">
    <citation type="submission" date="2018-11" db="EMBL/GenBank/DDBJ databases">
        <authorList>
            <consortium name="Pathogen Informatics"/>
        </authorList>
    </citation>
    <scope>NUCLEOTIDE SEQUENCE [LARGE SCALE GENOMIC DNA]</scope>
</reference>
<dbReference type="PROSITE" id="PS00211">
    <property type="entry name" value="ABC_TRANSPORTER_1"/>
    <property type="match status" value="1"/>
</dbReference>
<dbReference type="Gene3D" id="3.40.50.300">
    <property type="entry name" value="P-loop containing nucleotide triphosphate hydrolases"/>
    <property type="match status" value="1"/>
</dbReference>
<dbReference type="GO" id="GO:0005319">
    <property type="term" value="F:lipid transporter activity"/>
    <property type="evidence" value="ECO:0007669"/>
    <property type="project" value="TreeGrafter"/>
</dbReference>
<dbReference type="PANTHER" id="PTHR19229">
    <property type="entry name" value="ATP-BINDING CASSETTE TRANSPORTER SUBFAMILY A ABCA"/>
    <property type="match status" value="1"/>
</dbReference>
<evidence type="ECO:0000259" key="1">
    <source>
        <dbReference type="PROSITE" id="PS50893"/>
    </source>
</evidence>
<dbReference type="OrthoDB" id="8061355at2759"/>
<evidence type="ECO:0000313" key="2">
    <source>
        <dbReference type="EMBL" id="VDP24422.1"/>
    </source>
</evidence>
<dbReference type="Pfam" id="PF00005">
    <property type="entry name" value="ABC_tran"/>
    <property type="match status" value="1"/>
</dbReference>
<feature type="domain" description="ABC transporter" evidence="1">
    <location>
        <begin position="86"/>
        <end position="335"/>
    </location>
</feature>
<dbReference type="InterPro" id="IPR017871">
    <property type="entry name" value="ABC_transporter-like_CS"/>
</dbReference>
<dbReference type="PANTHER" id="PTHR19229:SF250">
    <property type="entry name" value="ABC TRANSPORTER DOMAIN-CONTAINING PROTEIN-RELATED"/>
    <property type="match status" value="1"/>
</dbReference>
<dbReference type="EMBL" id="UZAH01032886">
    <property type="protein sequence ID" value="VDP24422.1"/>
    <property type="molecule type" value="Genomic_DNA"/>
</dbReference>